<evidence type="ECO:0000256" key="1">
    <source>
        <dbReference type="ARBA" id="ARBA00004613"/>
    </source>
</evidence>
<feature type="domain" description="4-O-methyl-glucuronoyl methylesterase-like" evidence="11">
    <location>
        <begin position="103"/>
        <end position="334"/>
    </location>
</feature>
<comment type="caution">
    <text evidence="12">The sequence shown here is derived from an EMBL/GenBank/DDBJ whole genome shotgun (WGS) entry which is preliminary data.</text>
</comment>
<dbReference type="GO" id="GO:0046274">
    <property type="term" value="P:lignin catabolic process"/>
    <property type="evidence" value="ECO:0007669"/>
    <property type="project" value="UniProtKB-KW"/>
</dbReference>
<dbReference type="Proteomes" id="UP000308199">
    <property type="component" value="Unassembled WGS sequence"/>
</dbReference>
<evidence type="ECO:0000256" key="4">
    <source>
        <dbReference type="ARBA" id="ARBA00022525"/>
    </source>
</evidence>
<evidence type="ECO:0000256" key="8">
    <source>
        <dbReference type="ARBA" id="ARBA00024511"/>
    </source>
</evidence>
<dbReference type="Gene3D" id="3.40.50.1820">
    <property type="entry name" value="alpha/beta hydrolase"/>
    <property type="match status" value="1"/>
</dbReference>
<reference evidence="12 13" key="1">
    <citation type="submission" date="2019-02" db="EMBL/GenBank/DDBJ databases">
        <title>Genome sequencing of the rare red list fungi Phellinidium pouzarii.</title>
        <authorList>
            <person name="Buettner E."/>
            <person name="Kellner H."/>
        </authorList>
    </citation>
    <scope>NUCLEOTIDE SEQUENCE [LARGE SCALE GENOMIC DNA]</scope>
    <source>
        <strain evidence="12 13">DSM 108285</strain>
    </source>
</reference>
<organism evidence="12 13">
    <name type="scientific">Phellinidium pouzarii</name>
    <dbReference type="NCBI Taxonomy" id="167371"/>
    <lineage>
        <taxon>Eukaryota</taxon>
        <taxon>Fungi</taxon>
        <taxon>Dikarya</taxon>
        <taxon>Basidiomycota</taxon>
        <taxon>Agaricomycotina</taxon>
        <taxon>Agaricomycetes</taxon>
        <taxon>Hymenochaetales</taxon>
        <taxon>Hymenochaetaceae</taxon>
        <taxon>Phellinidium</taxon>
    </lineage>
</organism>
<keyword evidence="5 10" id="KW-0732">Signal</keyword>
<gene>
    <name evidence="12" type="ORF">EW145_g6763</name>
</gene>
<evidence type="ECO:0000256" key="2">
    <source>
        <dbReference type="ARBA" id="ARBA00010092"/>
    </source>
</evidence>
<evidence type="ECO:0000256" key="5">
    <source>
        <dbReference type="ARBA" id="ARBA00022729"/>
    </source>
</evidence>
<dbReference type="GO" id="GO:0005576">
    <property type="term" value="C:extracellular region"/>
    <property type="evidence" value="ECO:0007669"/>
    <property type="project" value="UniProtKB-SubCell"/>
</dbReference>
<dbReference type="EC" id="3.1.1.117" evidence="9"/>
<keyword evidence="4" id="KW-0964">Secreted</keyword>
<evidence type="ECO:0000256" key="7">
    <source>
        <dbReference type="ARBA" id="ARBA00023185"/>
    </source>
</evidence>
<keyword evidence="3" id="KW-0719">Serine esterase</keyword>
<evidence type="ECO:0000313" key="13">
    <source>
        <dbReference type="Proteomes" id="UP000308199"/>
    </source>
</evidence>
<proteinExistence type="inferred from homology"/>
<dbReference type="GO" id="GO:0052689">
    <property type="term" value="F:carboxylic ester hydrolase activity"/>
    <property type="evidence" value="ECO:0007669"/>
    <property type="project" value="UniProtKB-KW"/>
</dbReference>
<feature type="chain" id="PRO_5020497951" description="(4-O-methyl)-D-glucuronate--lignin esterase" evidence="10">
    <location>
        <begin position="22"/>
        <end position="399"/>
    </location>
</feature>
<evidence type="ECO:0000256" key="3">
    <source>
        <dbReference type="ARBA" id="ARBA00022487"/>
    </source>
</evidence>
<keyword evidence="13" id="KW-1185">Reference proteome</keyword>
<dbReference type="InterPro" id="IPR054579">
    <property type="entry name" value="GCE-like_dom"/>
</dbReference>
<evidence type="ECO:0000256" key="10">
    <source>
        <dbReference type="SAM" id="SignalP"/>
    </source>
</evidence>
<feature type="signal peptide" evidence="10">
    <location>
        <begin position="1"/>
        <end position="21"/>
    </location>
</feature>
<evidence type="ECO:0000313" key="12">
    <source>
        <dbReference type="EMBL" id="THH02311.1"/>
    </source>
</evidence>
<sequence length="399" mass="43608">MAFFAILPLLYLLTIVQAGLAAHPQTCPPTLSRSLPAPTDLPIIEALPDPWTFFNNASLKSPADWACRKAELLTLVQEYMYGYYPDTSRETVKASRDGDTLVVTVSVGKKSGKFNVTLSMPTNVNATRRDPVPVVISAGGVNDTVFLGSGVALATFTVTDVAADSTTPGGVFWDLYSGEDIGVITAWAWGFNRILDAIIEVVPEFDQKRVGVIGCSRDGKAALAAGIFDERITLTMPMSSGLEGIAPWRFQFQELGENEKITNITGYAPYWTNTNLLKFVNNSHQIPFDSHLNVALVAPRAIIWDEGTIDYWTNPEGEARVTFLASKAVYDWLGASDKIGVAIRDSGHCDIFGYTNIQAFMLKEFFGTPTDRNYSDISPYTPYPTAYPWIDSAPGKSLG</sequence>
<evidence type="ECO:0000256" key="6">
    <source>
        <dbReference type="ARBA" id="ARBA00022801"/>
    </source>
</evidence>
<dbReference type="EMBL" id="SGPK01000554">
    <property type="protein sequence ID" value="THH02311.1"/>
    <property type="molecule type" value="Genomic_DNA"/>
</dbReference>
<dbReference type="Pfam" id="PF22244">
    <property type="entry name" value="GCE_fung"/>
    <property type="match status" value="1"/>
</dbReference>
<protein>
    <recommendedName>
        <fullName evidence="9">(4-O-methyl)-D-glucuronate--lignin esterase</fullName>
        <ecNumber evidence="9">3.1.1.117</ecNumber>
    </recommendedName>
</protein>
<dbReference type="SUPFAM" id="SSF53474">
    <property type="entry name" value="alpha/beta-Hydrolases"/>
    <property type="match status" value="1"/>
</dbReference>
<dbReference type="InterPro" id="IPR029058">
    <property type="entry name" value="AB_hydrolase_fold"/>
</dbReference>
<dbReference type="OrthoDB" id="3781271at2759"/>
<keyword evidence="6" id="KW-0378">Hydrolase</keyword>
<comment type="similarity">
    <text evidence="2">Belongs to the carbohydrate esterase 15 (CE15) family.</text>
</comment>
<comment type="catalytic activity">
    <reaction evidence="8">
        <text>a 4-O-methyl-alpha-D-glucuronosyl ester derivative + H2O = 4-O-methyl-alpha-D-glucuronate derivative + an alcohol + H(+)</text>
        <dbReference type="Rhea" id="RHEA:67452"/>
        <dbReference type="ChEBI" id="CHEBI:15377"/>
        <dbReference type="ChEBI" id="CHEBI:15378"/>
        <dbReference type="ChEBI" id="CHEBI:30879"/>
        <dbReference type="ChEBI" id="CHEBI:171667"/>
        <dbReference type="ChEBI" id="CHEBI:171668"/>
        <dbReference type="EC" id="3.1.1.117"/>
    </reaction>
    <physiologicalReaction direction="left-to-right" evidence="8">
        <dbReference type="Rhea" id="RHEA:67453"/>
    </physiologicalReaction>
</comment>
<name>A0A4S4KVD8_9AGAM</name>
<evidence type="ECO:0000259" key="11">
    <source>
        <dbReference type="Pfam" id="PF22244"/>
    </source>
</evidence>
<accession>A0A4S4KVD8</accession>
<keyword evidence="7" id="KW-0439">Lignin degradation</keyword>
<evidence type="ECO:0000256" key="9">
    <source>
        <dbReference type="ARBA" id="ARBA00026105"/>
    </source>
</evidence>
<comment type="subcellular location">
    <subcellularLocation>
        <location evidence="1">Secreted</location>
    </subcellularLocation>
</comment>
<dbReference type="AlphaFoldDB" id="A0A4S4KVD8"/>